<evidence type="ECO:0000313" key="1">
    <source>
        <dbReference type="EMBL" id="KAH3810004.1"/>
    </source>
</evidence>
<dbReference type="AlphaFoldDB" id="A0A9D4JH87"/>
<proteinExistence type="predicted"/>
<evidence type="ECO:0000313" key="2">
    <source>
        <dbReference type="Proteomes" id="UP000828390"/>
    </source>
</evidence>
<keyword evidence="2" id="KW-1185">Reference proteome</keyword>
<reference evidence="1" key="1">
    <citation type="journal article" date="2019" name="bioRxiv">
        <title>The Genome of the Zebra Mussel, Dreissena polymorpha: A Resource for Invasive Species Research.</title>
        <authorList>
            <person name="McCartney M.A."/>
            <person name="Auch B."/>
            <person name="Kono T."/>
            <person name="Mallez S."/>
            <person name="Zhang Y."/>
            <person name="Obille A."/>
            <person name="Becker A."/>
            <person name="Abrahante J.E."/>
            <person name="Garbe J."/>
            <person name="Badalamenti J.P."/>
            <person name="Herman A."/>
            <person name="Mangelson H."/>
            <person name="Liachko I."/>
            <person name="Sullivan S."/>
            <person name="Sone E.D."/>
            <person name="Koren S."/>
            <person name="Silverstein K.A.T."/>
            <person name="Beckman K.B."/>
            <person name="Gohl D.M."/>
        </authorList>
    </citation>
    <scope>NUCLEOTIDE SEQUENCE</scope>
    <source>
        <strain evidence="1">Duluth1</strain>
        <tissue evidence="1">Whole animal</tissue>
    </source>
</reference>
<sequence>MSRMLISELDRHSLQLYVRDKCRMSMSDLAQHSTRLDIRDFAECRCQIWLDICLDIFEYRMSIVDVSAYFTHLHC</sequence>
<protein>
    <submittedName>
        <fullName evidence="1">Uncharacterized protein</fullName>
    </submittedName>
</protein>
<gene>
    <name evidence="1" type="ORF">DPMN_138386</name>
</gene>
<comment type="caution">
    <text evidence="1">The sequence shown here is derived from an EMBL/GenBank/DDBJ whole genome shotgun (WGS) entry which is preliminary data.</text>
</comment>
<reference evidence="1" key="2">
    <citation type="submission" date="2020-11" db="EMBL/GenBank/DDBJ databases">
        <authorList>
            <person name="McCartney M.A."/>
            <person name="Auch B."/>
            <person name="Kono T."/>
            <person name="Mallez S."/>
            <person name="Becker A."/>
            <person name="Gohl D.M."/>
            <person name="Silverstein K.A.T."/>
            <person name="Koren S."/>
            <person name="Bechman K.B."/>
            <person name="Herman A."/>
            <person name="Abrahante J.E."/>
            <person name="Garbe J."/>
        </authorList>
    </citation>
    <scope>NUCLEOTIDE SEQUENCE</scope>
    <source>
        <strain evidence="1">Duluth1</strain>
        <tissue evidence="1">Whole animal</tissue>
    </source>
</reference>
<organism evidence="1 2">
    <name type="scientific">Dreissena polymorpha</name>
    <name type="common">Zebra mussel</name>
    <name type="synonym">Mytilus polymorpha</name>
    <dbReference type="NCBI Taxonomy" id="45954"/>
    <lineage>
        <taxon>Eukaryota</taxon>
        <taxon>Metazoa</taxon>
        <taxon>Spiralia</taxon>
        <taxon>Lophotrochozoa</taxon>
        <taxon>Mollusca</taxon>
        <taxon>Bivalvia</taxon>
        <taxon>Autobranchia</taxon>
        <taxon>Heteroconchia</taxon>
        <taxon>Euheterodonta</taxon>
        <taxon>Imparidentia</taxon>
        <taxon>Neoheterodontei</taxon>
        <taxon>Myida</taxon>
        <taxon>Dreissenoidea</taxon>
        <taxon>Dreissenidae</taxon>
        <taxon>Dreissena</taxon>
    </lineage>
</organism>
<accession>A0A9D4JH87</accession>
<dbReference type="EMBL" id="JAIWYP010000006">
    <property type="protein sequence ID" value="KAH3810004.1"/>
    <property type="molecule type" value="Genomic_DNA"/>
</dbReference>
<name>A0A9D4JH87_DREPO</name>
<dbReference type="Proteomes" id="UP000828390">
    <property type="component" value="Unassembled WGS sequence"/>
</dbReference>